<gene>
    <name evidence="1" type="ORF">E2C01_073731</name>
</gene>
<dbReference type="AlphaFoldDB" id="A0A5B7IAI0"/>
<comment type="caution">
    <text evidence="1">The sequence shown here is derived from an EMBL/GenBank/DDBJ whole genome shotgun (WGS) entry which is preliminary data.</text>
</comment>
<keyword evidence="2" id="KW-1185">Reference proteome</keyword>
<reference evidence="1 2" key="1">
    <citation type="submission" date="2019-05" db="EMBL/GenBank/DDBJ databases">
        <title>Another draft genome of Portunus trituberculatus and its Hox gene families provides insights of decapod evolution.</title>
        <authorList>
            <person name="Jeong J.-H."/>
            <person name="Song I."/>
            <person name="Kim S."/>
            <person name="Choi T."/>
            <person name="Kim D."/>
            <person name="Ryu S."/>
            <person name="Kim W."/>
        </authorList>
    </citation>
    <scope>NUCLEOTIDE SEQUENCE [LARGE SCALE GENOMIC DNA]</scope>
    <source>
        <tissue evidence="1">Muscle</tissue>
    </source>
</reference>
<dbReference type="EMBL" id="VSRR010050540">
    <property type="protein sequence ID" value="MPC79215.1"/>
    <property type="molecule type" value="Genomic_DNA"/>
</dbReference>
<evidence type="ECO:0000313" key="2">
    <source>
        <dbReference type="Proteomes" id="UP000324222"/>
    </source>
</evidence>
<protein>
    <submittedName>
        <fullName evidence="1">Uncharacterized protein</fullName>
    </submittedName>
</protein>
<accession>A0A5B7IAI0</accession>
<dbReference type="Proteomes" id="UP000324222">
    <property type="component" value="Unassembled WGS sequence"/>
</dbReference>
<proteinExistence type="predicted"/>
<name>A0A5B7IAI0_PORTR</name>
<sequence>MLREYGRNLEGRKEERKVNQVQKVEVKEQVSPVMRPSVDNTYTLLLSVYLTSNTPSSLQ</sequence>
<organism evidence="1 2">
    <name type="scientific">Portunus trituberculatus</name>
    <name type="common">Swimming crab</name>
    <name type="synonym">Neptunus trituberculatus</name>
    <dbReference type="NCBI Taxonomy" id="210409"/>
    <lineage>
        <taxon>Eukaryota</taxon>
        <taxon>Metazoa</taxon>
        <taxon>Ecdysozoa</taxon>
        <taxon>Arthropoda</taxon>
        <taxon>Crustacea</taxon>
        <taxon>Multicrustacea</taxon>
        <taxon>Malacostraca</taxon>
        <taxon>Eumalacostraca</taxon>
        <taxon>Eucarida</taxon>
        <taxon>Decapoda</taxon>
        <taxon>Pleocyemata</taxon>
        <taxon>Brachyura</taxon>
        <taxon>Eubrachyura</taxon>
        <taxon>Portunoidea</taxon>
        <taxon>Portunidae</taxon>
        <taxon>Portuninae</taxon>
        <taxon>Portunus</taxon>
    </lineage>
</organism>
<evidence type="ECO:0000313" key="1">
    <source>
        <dbReference type="EMBL" id="MPC79215.1"/>
    </source>
</evidence>